<organism evidence="1 2">
    <name type="scientific">Austropuccinia psidii MF-1</name>
    <dbReference type="NCBI Taxonomy" id="1389203"/>
    <lineage>
        <taxon>Eukaryota</taxon>
        <taxon>Fungi</taxon>
        <taxon>Dikarya</taxon>
        <taxon>Basidiomycota</taxon>
        <taxon>Pucciniomycotina</taxon>
        <taxon>Pucciniomycetes</taxon>
        <taxon>Pucciniales</taxon>
        <taxon>Sphaerophragmiaceae</taxon>
        <taxon>Austropuccinia</taxon>
    </lineage>
</organism>
<dbReference type="EMBL" id="AVOT02032998">
    <property type="protein sequence ID" value="MBW0526851.1"/>
    <property type="molecule type" value="Genomic_DNA"/>
</dbReference>
<comment type="caution">
    <text evidence="1">The sequence shown here is derived from an EMBL/GenBank/DDBJ whole genome shotgun (WGS) entry which is preliminary data.</text>
</comment>
<name>A0A9Q3EXX8_9BASI</name>
<protein>
    <submittedName>
        <fullName evidence="1">Uncharacterized protein</fullName>
    </submittedName>
</protein>
<dbReference type="AlphaFoldDB" id="A0A9Q3EXX8"/>
<dbReference type="Proteomes" id="UP000765509">
    <property type="component" value="Unassembled WGS sequence"/>
</dbReference>
<proteinExistence type="predicted"/>
<reference evidence="1" key="1">
    <citation type="submission" date="2021-03" db="EMBL/GenBank/DDBJ databases">
        <title>Draft genome sequence of rust myrtle Austropuccinia psidii MF-1, a brazilian biotype.</title>
        <authorList>
            <person name="Quecine M.C."/>
            <person name="Pachon D.M.R."/>
            <person name="Bonatelli M.L."/>
            <person name="Correr F.H."/>
            <person name="Franceschini L.M."/>
            <person name="Leite T.F."/>
            <person name="Margarido G.R.A."/>
            <person name="Almeida C.A."/>
            <person name="Ferrarezi J.A."/>
            <person name="Labate C.A."/>
        </authorList>
    </citation>
    <scope>NUCLEOTIDE SEQUENCE</scope>
    <source>
        <strain evidence="1">MF-1</strain>
    </source>
</reference>
<accession>A0A9Q3EXX8</accession>
<gene>
    <name evidence="1" type="ORF">O181_066566</name>
</gene>
<evidence type="ECO:0000313" key="2">
    <source>
        <dbReference type="Proteomes" id="UP000765509"/>
    </source>
</evidence>
<sequence length="118" mass="14256">MPELSNPSFHIRIPVEPNEKMTNTFIKDLSHQDNNKVLMKEEPQLKKWEEFTGEGEYEHMPFIKTIDIFQEEYSIPDVLITERSHSSLEKSEKRWYYGIRQTNGKHSWSWWKNEIITK</sequence>
<evidence type="ECO:0000313" key="1">
    <source>
        <dbReference type="EMBL" id="MBW0526851.1"/>
    </source>
</evidence>
<keyword evidence="2" id="KW-1185">Reference proteome</keyword>